<reference evidence="2" key="1">
    <citation type="submission" date="2020-12" db="EMBL/GenBank/DDBJ databases">
        <title>Hymenobacter sp.</title>
        <authorList>
            <person name="Kim M.K."/>
        </authorList>
    </citation>
    <scope>NUCLEOTIDE SEQUENCE [LARGE SCALE GENOMIC DNA]</scope>
    <source>
        <strain evidence="2">BT553</strain>
    </source>
</reference>
<comment type="caution">
    <text evidence="1">The sequence shown here is derived from an EMBL/GenBank/DDBJ whole genome shotgun (WGS) entry which is preliminary data.</text>
</comment>
<dbReference type="RefSeq" id="WP_199041702.1">
    <property type="nucleotide sequence ID" value="NZ_JAELXS010000021.1"/>
</dbReference>
<dbReference type="SUPFAM" id="SSF55469">
    <property type="entry name" value="FMN-dependent nitroreductase-like"/>
    <property type="match status" value="1"/>
</dbReference>
<name>A0ABS0XUJ2_9SPHN</name>
<evidence type="ECO:0000313" key="1">
    <source>
        <dbReference type="EMBL" id="MBJ6123711.1"/>
    </source>
</evidence>
<keyword evidence="2" id="KW-1185">Reference proteome</keyword>
<dbReference type="Proteomes" id="UP000640426">
    <property type="component" value="Unassembled WGS sequence"/>
</dbReference>
<gene>
    <name evidence="1" type="ORF">JAO74_18215</name>
</gene>
<accession>A0ABS0XUJ2</accession>
<dbReference type="InterPro" id="IPR000415">
    <property type="entry name" value="Nitroreductase-like"/>
</dbReference>
<evidence type="ECO:0000313" key="2">
    <source>
        <dbReference type="Proteomes" id="UP000640426"/>
    </source>
</evidence>
<proteinExistence type="predicted"/>
<protein>
    <recommendedName>
        <fullName evidence="3">Nitroreductase domain-containing protein</fullName>
    </recommendedName>
</protein>
<evidence type="ECO:0008006" key="3">
    <source>
        <dbReference type="Google" id="ProtNLM"/>
    </source>
</evidence>
<organism evidence="1 2">
    <name type="scientific">Sphingomonas mollis</name>
    <dbReference type="NCBI Taxonomy" id="2795726"/>
    <lineage>
        <taxon>Bacteria</taxon>
        <taxon>Pseudomonadati</taxon>
        <taxon>Pseudomonadota</taxon>
        <taxon>Alphaproteobacteria</taxon>
        <taxon>Sphingomonadales</taxon>
        <taxon>Sphingomonadaceae</taxon>
        <taxon>Sphingomonas</taxon>
    </lineage>
</organism>
<dbReference type="EMBL" id="JAELXS010000021">
    <property type="protein sequence ID" value="MBJ6123711.1"/>
    <property type="molecule type" value="Genomic_DNA"/>
</dbReference>
<sequence>MTASWAGIGRYAQRCPSPHNTQPFRLRVIDDRQADLVFLPQRGLPVADPLGRFTWLTAGIFVEICRIAAHATGCELEAVWDWTPMYGGGDVETPQALACLRLVAAGSAIDDFDPQLILSRRTSRLPYDGSPVPASVIAELQGEAARLGHRFETRSDAAAIAPVVELNRQALFHDLDDDGLRTELTRWLRFSGREEDLTRDGLSARCLTFSGPLLRSFFLQHRFWTLPGVRTVVGTVYGATMKGIGTIGWLRGRYVTREDWVAAGRVMIRLWLILTRAGFHWHPYGSVITSETARANMVKYLELPAEAGEEDMVWLLLRLGTSPQPPLSHRLPVADILLCAP</sequence>
<dbReference type="Gene3D" id="3.40.109.10">
    <property type="entry name" value="NADH Oxidase"/>
    <property type="match status" value="1"/>
</dbReference>